<feature type="region of interest" description="Disordered" evidence="13">
    <location>
        <begin position="1"/>
        <end position="46"/>
    </location>
</feature>
<comment type="subunit">
    <text evidence="9">Monomer. Binds to RNA.</text>
</comment>
<dbReference type="FunFam" id="1.10.150.50:FF:000033">
    <property type="entry name" value="Protein vts1, variant"/>
    <property type="match status" value="1"/>
</dbReference>
<dbReference type="Proteomes" id="UP001176521">
    <property type="component" value="Unassembled WGS sequence"/>
</dbReference>
<organism evidence="15 16">
    <name type="scientific">Tilletia horrida</name>
    <dbReference type="NCBI Taxonomy" id="155126"/>
    <lineage>
        <taxon>Eukaryota</taxon>
        <taxon>Fungi</taxon>
        <taxon>Dikarya</taxon>
        <taxon>Basidiomycota</taxon>
        <taxon>Ustilaginomycotina</taxon>
        <taxon>Exobasidiomycetes</taxon>
        <taxon>Tilletiales</taxon>
        <taxon>Tilletiaceae</taxon>
        <taxon>Tilletia</taxon>
    </lineage>
</organism>
<evidence type="ECO:0000256" key="6">
    <source>
        <dbReference type="ARBA" id="ARBA00022741"/>
    </source>
</evidence>
<dbReference type="EMBL" id="JAPDMQ010000139">
    <property type="protein sequence ID" value="KAK0533326.1"/>
    <property type="molecule type" value="Genomic_DNA"/>
</dbReference>
<dbReference type="PROSITE" id="PS50105">
    <property type="entry name" value="SAM_DOMAIN"/>
    <property type="match status" value="1"/>
</dbReference>
<dbReference type="GO" id="GO:0000289">
    <property type="term" value="P:nuclear-transcribed mRNA poly(A) tail shortening"/>
    <property type="evidence" value="ECO:0007669"/>
    <property type="project" value="TreeGrafter"/>
</dbReference>
<reference evidence="15" key="1">
    <citation type="journal article" date="2023" name="PhytoFront">
        <title>Draft Genome Resources of Seven Strains of Tilletia horrida, Causal Agent of Kernel Smut of Rice.</title>
        <authorList>
            <person name="Khanal S."/>
            <person name="Antony Babu S."/>
            <person name="Zhou X.G."/>
        </authorList>
    </citation>
    <scope>NUCLEOTIDE SEQUENCE</scope>
    <source>
        <strain evidence="15">TX3</strain>
    </source>
</reference>
<dbReference type="GO" id="GO:0005829">
    <property type="term" value="C:cytosol"/>
    <property type="evidence" value="ECO:0007669"/>
    <property type="project" value="UniProtKB-SubCell"/>
</dbReference>
<dbReference type="InterPro" id="IPR057327">
    <property type="entry name" value="Vts1_dom"/>
</dbReference>
<feature type="compositionally biased region" description="Gly residues" evidence="13">
    <location>
        <begin position="769"/>
        <end position="781"/>
    </location>
</feature>
<feature type="region of interest" description="Disordered" evidence="13">
    <location>
        <begin position="309"/>
        <end position="385"/>
    </location>
</feature>
<dbReference type="Pfam" id="PF07647">
    <property type="entry name" value="SAM_2"/>
    <property type="match status" value="1"/>
</dbReference>
<keyword evidence="15" id="KW-0238">DNA-binding</keyword>
<dbReference type="AlphaFoldDB" id="A0AAN6JL52"/>
<evidence type="ECO:0000256" key="3">
    <source>
        <dbReference type="ARBA" id="ARBA00007325"/>
    </source>
</evidence>
<dbReference type="GO" id="GO:0000166">
    <property type="term" value="F:nucleotide binding"/>
    <property type="evidence" value="ECO:0007669"/>
    <property type="project" value="UniProtKB-KW"/>
</dbReference>
<dbReference type="SMART" id="SM00454">
    <property type="entry name" value="SAM"/>
    <property type="match status" value="1"/>
</dbReference>
<sequence length="803" mass="81277">MTDHGSLRPPVSPSPAAQYGLHRASSPGAVGAAFGTSQAPGARSSLSQAQIQAAAAGSRYSLGSKLSSSSSAGTVDSASPSANAMARLSQQAAVAAAHAAAAEQQARSPLMGGNLQMPTPNSAIGRGLRPSSELLNMNHQNTPESDAIDKWFEDLQHYEATLEEMAAASLDQNFKEELSAIEQWFRVLSEAERTAALYSLLQEATQVQIRFFITVLQQMARTDPMSALLSPAHANSQLLEQMDQKFAALGLKSPSAMKTSTSTGNIAYRQSTDASGFLSPNAAANIYSPSGGDSSASLAAQRAKLKANRISAPGTLPGERSYAGSTLDKVAEQRDGSRSPQPHLYDQGMTGSSRPKSTGGLSNISDAPPRSPHMGGGPLDDALSPLNAQGATWASLMNTPMVPGFDDKSGNAADVRASLDAAAAQLASINAEAGRNVLLDQDVNKYKRKSSQAAGGNVQGVLSGMFDPATVAAAAAAAAAAGASPNLGAQWNATQAQQELLRQAMAANSPNPGAFNNGTPAVGANAAFSLTSLAPASPNTLAGLQSPSGGMGNPLNMQMMNAMAAMGTLGSVNVNAAQFLAMQQQILQNQQSLAAMAEQHQQHAAHFGGGGGGGAGRLGGAGVGGAGGIGAGRLVTPNTAQFSGSLGGRRSPRPGGMSPSARGGIGGGGAGGSSSNNAGAAGAGAGEEEVADISMLEDIPSWLRHLRLHKYTPNFESSHWKDMVVMDDKALEEKGVAALGARRKMIKTFEAVRAKYGIKMAGESAPGAGVPGSGSGSGAGEDGAEEKGSGAAPADGKAGEEAK</sequence>
<evidence type="ECO:0000256" key="11">
    <source>
        <dbReference type="ARBA" id="ARBA00054767"/>
    </source>
</evidence>
<feature type="region of interest" description="Disordered" evidence="13">
    <location>
        <begin position="638"/>
        <end position="683"/>
    </location>
</feature>
<evidence type="ECO:0000256" key="5">
    <source>
        <dbReference type="ARBA" id="ARBA00022490"/>
    </source>
</evidence>
<evidence type="ECO:0000256" key="1">
    <source>
        <dbReference type="ARBA" id="ARBA00004201"/>
    </source>
</evidence>
<keyword evidence="6" id="KW-0547">Nucleotide-binding</keyword>
<keyword evidence="16" id="KW-1185">Reference proteome</keyword>
<accession>A0AAN6JL52</accession>
<keyword evidence="7" id="KW-0694">RNA-binding</keyword>
<dbReference type="GO" id="GO:0003677">
    <property type="term" value="F:DNA binding"/>
    <property type="evidence" value="ECO:0007669"/>
    <property type="project" value="UniProtKB-KW"/>
</dbReference>
<dbReference type="GO" id="GO:0015031">
    <property type="term" value="P:protein transport"/>
    <property type="evidence" value="ECO:0007669"/>
    <property type="project" value="UniProtKB-KW"/>
</dbReference>
<dbReference type="SUPFAM" id="SSF47769">
    <property type="entry name" value="SAM/Pointed domain"/>
    <property type="match status" value="1"/>
</dbReference>
<keyword evidence="8" id="KW-0653">Protein transport</keyword>
<dbReference type="CDD" id="cd09556">
    <property type="entry name" value="SAM_VTS1_fungal"/>
    <property type="match status" value="1"/>
</dbReference>
<keyword evidence="4" id="KW-0813">Transport</keyword>
<dbReference type="GO" id="GO:0003729">
    <property type="term" value="F:mRNA binding"/>
    <property type="evidence" value="ECO:0007669"/>
    <property type="project" value="InterPro"/>
</dbReference>
<dbReference type="InterPro" id="IPR037635">
    <property type="entry name" value="VTS1_SAM"/>
</dbReference>
<feature type="region of interest" description="Disordered" evidence="13">
    <location>
        <begin position="762"/>
        <end position="803"/>
    </location>
</feature>
<feature type="compositionally biased region" description="Polar residues" evidence="13">
    <location>
        <begin position="349"/>
        <end position="365"/>
    </location>
</feature>
<dbReference type="InterPro" id="IPR050897">
    <property type="entry name" value="SMAUG/VTS1_RNA-bind"/>
</dbReference>
<evidence type="ECO:0000259" key="14">
    <source>
        <dbReference type="PROSITE" id="PS50105"/>
    </source>
</evidence>
<feature type="domain" description="SAM" evidence="14">
    <location>
        <begin position="694"/>
        <end position="755"/>
    </location>
</feature>
<gene>
    <name evidence="15" type="primary">VTS1</name>
    <name evidence="15" type="ORF">OC842_002997</name>
</gene>
<evidence type="ECO:0000256" key="12">
    <source>
        <dbReference type="ARBA" id="ARBA00073291"/>
    </source>
</evidence>
<proteinExistence type="inferred from homology"/>
<evidence type="ECO:0000256" key="8">
    <source>
        <dbReference type="ARBA" id="ARBA00022927"/>
    </source>
</evidence>
<evidence type="ECO:0000256" key="2">
    <source>
        <dbReference type="ARBA" id="ARBA00004514"/>
    </source>
</evidence>
<comment type="caution">
    <text evidence="15">The sequence shown here is derived from an EMBL/GenBank/DDBJ whole genome shotgun (WGS) entry which is preliminary data.</text>
</comment>
<dbReference type="Pfam" id="PF25479">
    <property type="entry name" value="Vts1"/>
    <property type="match status" value="1"/>
</dbReference>
<evidence type="ECO:0000313" key="15">
    <source>
        <dbReference type="EMBL" id="KAK0533326.1"/>
    </source>
</evidence>
<evidence type="ECO:0000256" key="13">
    <source>
        <dbReference type="SAM" id="MobiDB-lite"/>
    </source>
</evidence>
<dbReference type="InterPro" id="IPR001660">
    <property type="entry name" value="SAM"/>
</dbReference>
<protein>
    <recommendedName>
        <fullName evidence="10">RNA-binding protein VTS1</fullName>
    </recommendedName>
    <alternativeName>
        <fullName evidence="12">RNA-binding protein vts1</fullName>
    </alternativeName>
</protein>
<feature type="compositionally biased region" description="Gly residues" evidence="13">
    <location>
        <begin position="663"/>
        <end position="672"/>
    </location>
</feature>
<dbReference type="InterPro" id="IPR013761">
    <property type="entry name" value="SAM/pointed_sf"/>
</dbReference>
<keyword evidence="5" id="KW-0963">Cytoplasm</keyword>
<evidence type="ECO:0000256" key="9">
    <source>
        <dbReference type="ARBA" id="ARBA00024046"/>
    </source>
</evidence>
<feature type="compositionally biased region" description="Low complexity" evidence="13">
    <location>
        <begin position="653"/>
        <end position="662"/>
    </location>
</feature>
<dbReference type="PANTHER" id="PTHR12515">
    <property type="entry name" value="STERILE ALPHA MOTIF DOMAIN CONTAINING PROTEIN 4-RELATED"/>
    <property type="match status" value="1"/>
</dbReference>
<name>A0AAN6JL52_9BASI</name>
<dbReference type="GO" id="GO:0000932">
    <property type="term" value="C:P-body"/>
    <property type="evidence" value="ECO:0007669"/>
    <property type="project" value="UniProtKB-SubCell"/>
</dbReference>
<evidence type="ECO:0000256" key="4">
    <source>
        <dbReference type="ARBA" id="ARBA00022448"/>
    </source>
</evidence>
<comment type="similarity">
    <text evidence="3">Belongs to the VTS1 family.</text>
</comment>
<dbReference type="Gene3D" id="1.10.150.50">
    <property type="entry name" value="Transcription Factor, Ets-1"/>
    <property type="match status" value="1"/>
</dbReference>
<comment type="function">
    <text evidence="11">RNA-binding protein involved in post-transcriptional regulation through transcript degradation.</text>
</comment>
<evidence type="ECO:0000256" key="7">
    <source>
        <dbReference type="ARBA" id="ARBA00022884"/>
    </source>
</evidence>
<comment type="subcellular location">
    <subcellularLocation>
        <location evidence="1">Cytoplasm</location>
        <location evidence="1">P-body</location>
    </subcellularLocation>
    <subcellularLocation>
        <location evidence="2">Cytoplasm</location>
        <location evidence="2">Cytosol</location>
    </subcellularLocation>
</comment>
<dbReference type="PANTHER" id="PTHR12515:SF5">
    <property type="entry name" value="PROTEIN SMAUG"/>
    <property type="match status" value="1"/>
</dbReference>
<evidence type="ECO:0000256" key="10">
    <source>
        <dbReference type="ARBA" id="ARBA00024136"/>
    </source>
</evidence>
<evidence type="ECO:0000313" key="16">
    <source>
        <dbReference type="Proteomes" id="UP001176521"/>
    </source>
</evidence>